<name>A0AAD5T939_9FUNG</name>
<keyword evidence="4 5" id="KW-0472">Membrane</keyword>
<keyword evidence="2 5" id="KW-0812">Transmembrane</keyword>
<feature type="transmembrane region" description="Helical" evidence="5">
    <location>
        <begin position="6"/>
        <end position="26"/>
    </location>
</feature>
<protein>
    <submittedName>
        <fullName evidence="6">Uncharacterized protein</fullName>
    </submittedName>
</protein>
<comment type="caution">
    <text evidence="6">The sequence shown here is derived from an EMBL/GenBank/DDBJ whole genome shotgun (WGS) entry which is preliminary data.</text>
</comment>
<dbReference type="Proteomes" id="UP001211907">
    <property type="component" value="Unassembled WGS sequence"/>
</dbReference>
<proteinExistence type="predicted"/>
<evidence type="ECO:0000256" key="4">
    <source>
        <dbReference type="ARBA" id="ARBA00023136"/>
    </source>
</evidence>
<feature type="transmembrane region" description="Helical" evidence="5">
    <location>
        <begin position="38"/>
        <end position="60"/>
    </location>
</feature>
<gene>
    <name evidence="6" type="ORF">HK100_001715</name>
</gene>
<feature type="transmembrane region" description="Helical" evidence="5">
    <location>
        <begin position="80"/>
        <end position="103"/>
    </location>
</feature>
<dbReference type="PANTHER" id="PTHR31652:SF0">
    <property type="entry name" value="LIMR FAMILY PROTEIN DDB_G0283707-RELATED"/>
    <property type="match status" value="1"/>
</dbReference>
<dbReference type="Pfam" id="PF04791">
    <property type="entry name" value="LMBR1"/>
    <property type="match status" value="1"/>
</dbReference>
<evidence type="ECO:0000256" key="1">
    <source>
        <dbReference type="ARBA" id="ARBA00004141"/>
    </source>
</evidence>
<evidence type="ECO:0000256" key="3">
    <source>
        <dbReference type="ARBA" id="ARBA00022989"/>
    </source>
</evidence>
<dbReference type="GO" id="GO:0016020">
    <property type="term" value="C:membrane"/>
    <property type="evidence" value="ECO:0007669"/>
    <property type="project" value="UniProtKB-SubCell"/>
</dbReference>
<accession>A0AAD5T939</accession>
<dbReference type="PANTHER" id="PTHR31652">
    <property type="entry name" value="LIMR FAMILY PROTEIN DDB_G0283707-RELATED"/>
    <property type="match status" value="1"/>
</dbReference>
<evidence type="ECO:0000256" key="2">
    <source>
        <dbReference type="ARBA" id="ARBA00022692"/>
    </source>
</evidence>
<dbReference type="EMBL" id="JADGJH010000138">
    <property type="protein sequence ID" value="KAJ3136386.1"/>
    <property type="molecule type" value="Genomic_DNA"/>
</dbReference>
<reference evidence="6" key="1">
    <citation type="submission" date="2020-05" db="EMBL/GenBank/DDBJ databases">
        <title>Phylogenomic resolution of chytrid fungi.</title>
        <authorList>
            <person name="Stajich J.E."/>
            <person name="Amses K."/>
            <person name="Simmons R."/>
            <person name="Seto K."/>
            <person name="Myers J."/>
            <person name="Bonds A."/>
            <person name="Quandt C.A."/>
            <person name="Barry K."/>
            <person name="Liu P."/>
            <person name="Grigoriev I."/>
            <person name="Longcore J.E."/>
            <person name="James T.Y."/>
        </authorList>
    </citation>
    <scope>NUCLEOTIDE SEQUENCE</scope>
    <source>
        <strain evidence="6">JEL0513</strain>
    </source>
</reference>
<keyword evidence="7" id="KW-1185">Reference proteome</keyword>
<evidence type="ECO:0000313" key="7">
    <source>
        <dbReference type="Proteomes" id="UP001211907"/>
    </source>
</evidence>
<organism evidence="6 7">
    <name type="scientific">Physocladia obscura</name>
    <dbReference type="NCBI Taxonomy" id="109957"/>
    <lineage>
        <taxon>Eukaryota</taxon>
        <taxon>Fungi</taxon>
        <taxon>Fungi incertae sedis</taxon>
        <taxon>Chytridiomycota</taxon>
        <taxon>Chytridiomycota incertae sedis</taxon>
        <taxon>Chytridiomycetes</taxon>
        <taxon>Chytridiales</taxon>
        <taxon>Chytriomycetaceae</taxon>
        <taxon>Physocladia</taxon>
    </lineage>
</organism>
<dbReference type="AlphaFoldDB" id="A0AAD5T939"/>
<keyword evidence="3 5" id="KW-1133">Transmembrane helix</keyword>
<dbReference type="InterPro" id="IPR006876">
    <property type="entry name" value="LMBR1-like_membr_prot"/>
</dbReference>
<comment type="subcellular location">
    <subcellularLocation>
        <location evidence="1">Membrane</location>
        <topology evidence="1">Multi-pass membrane protein</topology>
    </subcellularLocation>
</comment>
<sequence>MANISLIVLSTIFGVLIIVASVYFLVYYQHPQDKWVAWLPKVVVVFGLTLSAWNIFVLPLDVANQNGKVNATGGIPMSALTLAFNLASVFLFMVAVPFTMFYYEGEDDSDESDEKKYC</sequence>
<evidence type="ECO:0000313" key="6">
    <source>
        <dbReference type="EMBL" id="KAJ3136386.1"/>
    </source>
</evidence>
<evidence type="ECO:0000256" key="5">
    <source>
        <dbReference type="SAM" id="Phobius"/>
    </source>
</evidence>